<comment type="function">
    <text evidence="8">Mitochondrial intermembrane chaperone that participates in the import and insertion of some multi-pass transmembrane proteins into the mitochondrial inner membrane. Also required for the transfer of beta-barrel precursors from the TOM complex to the sorting and assembly machinery (SAM complex) of the outer membrane. Acts as a chaperone-like protein that protects the hydrophobic precursors from aggregation and guide them through the mitochondrial intermembrane space.</text>
</comment>
<dbReference type="OrthoDB" id="344165at2759"/>
<dbReference type="Pfam" id="PF02953">
    <property type="entry name" value="zf-Tim10_DDP"/>
    <property type="match status" value="1"/>
</dbReference>
<reference evidence="11 12" key="1">
    <citation type="submission" date="2019-04" db="EMBL/GenBank/DDBJ databases">
        <title>Comparative genomics and transcriptomics to analyze fruiting body development in filamentous ascomycetes.</title>
        <authorList>
            <consortium name="DOE Joint Genome Institute"/>
            <person name="Lutkenhaus R."/>
            <person name="Traeger S."/>
            <person name="Breuer J."/>
            <person name="Kuo A."/>
            <person name="Lipzen A."/>
            <person name="Pangilinan J."/>
            <person name="Dilworth D."/>
            <person name="Sandor L."/>
            <person name="Poggeler S."/>
            <person name="Barry K."/>
            <person name="Grigoriev I.V."/>
            <person name="Nowrousian M."/>
        </authorList>
    </citation>
    <scope>NUCLEOTIDE SEQUENCE [LARGE SCALE GENOMIC DNA]</scope>
    <source>
        <strain evidence="11 12">CBS 389.68</strain>
    </source>
</reference>
<keyword evidence="12" id="KW-1185">Reference proteome</keyword>
<dbReference type="SUPFAM" id="SSF144122">
    <property type="entry name" value="Tim10-like"/>
    <property type="match status" value="1"/>
</dbReference>
<evidence type="ECO:0000313" key="12">
    <source>
        <dbReference type="Proteomes" id="UP000298138"/>
    </source>
</evidence>
<evidence type="ECO:0000313" key="11">
    <source>
        <dbReference type="EMBL" id="TGZ85206.1"/>
    </source>
</evidence>
<protein>
    <recommendedName>
        <fullName evidence="8">Mitochondrial import inner membrane translocase subunit</fullName>
    </recommendedName>
</protein>
<comment type="domain">
    <text evidence="8">The twin CX3C motif contains 4 conserved Cys residues that form 2 disulfide bonds in the mitochondrial intermembrane space.</text>
</comment>
<dbReference type="InterPro" id="IPR004217">
    <property type="entry name" value="Tim10-like"/>
</dbReference>
<dbReference type="GO" id="GO:0005743">
    <property type="term" value="C:mitochondrial inner membrane"/>
    <property type="evidence" value="ECO:0007669"/>
    <property type="project" value="UniProtKB-SubCell"/>
</dbReference>
<proteinExistence type="inferred from homology"/>
<feature type="domain" description="Tim10-like" evidence="10">
    <location>
        <begin position="26"/>
        <end position="88"/>
    </location>
</feature>
<keyword evidence="7 8" id="KW-0143">Chaperone</keyword>
<keyword evidence="8" id="KW-0813">Transport</keyword>
<evidence type="ECO:0000256" key="6">
    <source>
        <dbReference type="ARBA" id="ARBA00023157"/>
    </source>
</evidence>
<dbReference type="FunCoup" id="A0A4S2N7M4">
    <property type="interactions" value="510"/>
</dbReference>
<evidence type="ECO:0000256" key="8">
    <source>
        <dbReference type="RuleBase" id="RU367043"/>
    </source>
</evidence>
<dbReference type="GO" id="GO:0015031">
    <property type="term" value="P:protein transport"/>
    <property type="evidence" value="ECO:0007669"/>
    <property type="project" value="UniProtKB-KW"/>
</dbReference>
<dbReference type="InterPro" id="IPR035427">
    <property type="entry name" value="Tim10-like_dom_sf"/>
</dbReference>
<evidence type="ECO:0000256" key="7">
    <source>
        <dbReference type="ARBA" id="ARBA00023186"/>
    </source>
</evidence>
<keyword evidence="5 8" id="KW-0811">Translocation</keyword>
<accession>A0A4S2N7M4</accession>
<evidence type="ECO:0000256" key="5">
    <source>
        <dbReference type="ARBA" id="ARBA00023010"/>
    </source>
</evidence>
<gene>
    <name evidence="11" type="ORF">EX30DRAFT_337596</name>
</gene>
<dbReference type="EMBL" id="ML220112">
    <property type="protein sequence ID" value="TGZ85206.1"/>
    <property type="molecule type" value="Genomic_DNA"/>
</dbReference>
<keyword evidence="4 8" id="KW-0653">Protein transport</keyword>
<keyword evidence="3 8" id="KW-0472">Membrane</keyword>
<evidence type="ECO:0000256" key="2">
    <source>
        <dbReference type="ARBA" id="ARBA00006720"/>
    </source>
</evidence>
<evidence type="ECO:0000259" key="10">
    <source>
        <dbReference type="Pfam" id="PF02953"/>
    </source>
</evidence>
<evidence type="ECO:0000256" key="9">
    <source>
        <dbReference type="SAM" id="Coils"/>
    </source>
</evidence>
<sequence length="94" mass="10555">MSAAGFDAAQAAMADFNENDRKELQQFLENEEQKAKFQQNVHNLTAMCWTKCIAANKISGPTPDSAEQTCLQNCVNRFLDTQKSVITLLEQSQR</sequence>
<evidence type="ECO:0000256" key="3">
    <source>
        <dbReference type="ARBA" id="ARBA00022792"/>
    </source>
</evidence>
<keyword evidence="6 8" id="KW-1015">Disulfide bond</keyword>
<evidence type="ECO:0000256" key="4">
    <source>
        <dbReference type="ARBA" id="ARBA00022927"/>
    </source>
</evidence>
<keyword evidence="9" id="KW-0175">Coiled coil</keyword>
<name>A0A4S2N7M4_9PEZI</name>
<comment type="subunit">
    <text evidence="8">Heterohexamer.</text>
</comment>
<dbReference type="InParanoid" id="A0A4S2N7M4"/>
<feature type="coiled-coil region" evidence="9">
    <location>
        <begin position="14"/>
        <end position="41"/>
    </location>
</feature>
<comment type="subcellular location">
    <subcellularLocation>
        <location evidence="1 8">Mitochondrion inner membrane</location>
        <topology evidence="1 8">Peripheral membrane protein</topology>
        <orientation evidence="1 8">Intermembrane side</orientation>
    </subcellularLocation>
</comment>
<dbReference type="Gene3D" id="1.10.287.810">
    <property type="entry name" value="Mitochondrial import inner membrane translocase subunit tim13 like domains"/>
    <property type="match status" value="1"/>
</dbReference>
<dbReference type="STRING" id="341454.A0A4S2N7M4"/>
<comment type="similarity">
    <text evidence="2 8">Belongs to the small Tim family.</text>
</comment>
<organism evidence="11 12">
    <name type="scientific">Ascodesmis nigricans</name>
    <dbReference type="NCBI Taxonomy" id="341454"/>
    <lineage>
        <taxon>Eukaryota</taxon>
        <taxon>Fungi</taxon>
        <taxon>Dikarya</taxon>
        <taxon>Ascomycota</taxon>
        <taxon>Pezizomycotina</taxon>
        <taxon>Pezizomycetes</taxon>
        <taxon>Pezizales</taxon>
        <taxon>Ascodesmidaceae</taxon>
        <taxon>Ascodesmis</taxon>
    </lineage>
</organism>
<dbReference type="Proteomes" id="UP000298138">
    <property type="component" value="Unassembled WGS sequence"/>
</dbReference>
<evidence type="ECO:0000256" key="1">
    <source>
        <dbReference type="ARBA" id="ARBA00004137"/>
    </source>
</evidence>
<keyword evidence="3 8" id="KW-0999">Mitochondrion inner membrane</keyword>
<dbReference type="AlphaFoldDB" id="A0A4S2N7M4"/>
<keyword evidence="8" id="KW-0496">Mitochondrion</keyword>